<dbReference type="AlphaFoldDB" id="A0A427A1F4"/>
<dbReference type="Pfam" id="PF04690">
    <property type="entry name" value="YABBY"/>
    <property type="match status" value="1"/>
</dbReference>
<dbReference type="EMBL" id="AMZH03004132">
    <property type="protein sequence ID" value="RRT70089.1"/>
    <property type="molecule type" value="Genomic_DNA"/>
</dbReference>
<evidence type="ECO:0000259" key="1">
    <source>
        <dbReference type="Pfam" id="PF04690"/>
    </source>
</evidence>
<comment type="caution">
    <text evidence="2">The sequence shown here is derived from an EMBL/GenBank/DDBJ whole genome shotgun (WGS) entry which is preliminary data.</text>
</comment>
<dbReference type="InterPro" id="IPR006780">
    <property type="entry name" value="YABBY"/>
</dbReference>
<reference evidence="2 3" key="1">
    <citation type="journal article" date="2014" name="Agronomy (Basel)">
        <title>A Draft Genome Sequence for Ensete ventricosum, the Drought-Tolerant Tree Against Hunger.</title>
        <authorList>
            <person name="Harrison J."/>
            <person name="Moore K.A."/>
            <person name="Paszkiewicz K."/>
            <person name="Jones T."/>
            <person name="Grant M."/>
            <person name="Ambacheew D."/>
            <person name="Muzemil S."/>
            <person name="Studholme D.J."/>
        </authorList>
    </citation>
    <scope>NUCLEOTIDE SEQUENCE [LARGE SCALE GENOMIC DNA]</scope>
</reference>
<dbReference type="GO" id="GO:0005634">
    <property type="term" value="C:nucleus"/>
    <property type="evidence" value="ECO:0007669"/>
    <property type="project" value="TreeGrafter"/>
</dbReference>
<dbReference type="GO" id="GO:0010158">
    <property type="term" value="P:abaxial cell fate specification"/>
    <property type="evidence" value="ECO:0007669"/>
    <property type="project" value="TreeGrafter"/>
</dbReference>
<sequence>MRALFKSVVSELGRLASKTSFPRFPAPEKRQRVPSAYNRFIKYKIFRIRFYSNIKFLLCVSELYRFWAHFPHIQFGLTVDGNKQPETDEPVAATVTAPGSQKAQSFF</sequence>
<proteinExistence type="predicted"/>
<dbReference type="PANTHER" id="PTHR31675">
    <property type="entry name" value="PROTEIN YABBY 6-RELATED"/>
    <property type="match status" value="1"/>
</dbReference>
<evidence type="ECO:0000313" key="2">
    <source>
        <dbReference type="EMBL" id="RRT70089.1"/>
    </source>
</evidence>
<dbReference type="InterPro" id="IPR056775">
    <property type="entry name" value="YABBY_C"/>
</dbReference>
<organism evidence="2 3">
    <name type="scientific">Ensete ventricosum</name>
    <name type="common">Abyssinian banana</name>
    <name type="synonym">Musa ensete</name>
    <dbReference type="NCBI Taxonomy" id="4639"/>
    <lineage>
        <taxon>Eukaryota</taxon>
        <taxon>Viridiplantae</taxon>
        <taxon>Streptophyta</taxon>
        <taxon>Embryophyta</taxon>
        <taxon>Tracheophyta</taxon>
        <taxon>Spermatophyta</taxon>
        <taxon>Magnoliopsida</taxon>
        <taxon>Liliopsida</taxon>
        <taxon>Zingiberales</taxon>
        <taxon>Musaceae</taxon>
        <taxon>Ensete</taxon>
    </lineage>
</organism>
<accession>A0A427A1F4</accession>
<protein>
    <recommendedName>
        <fullName evidence="1">YABBY protein C-terminal domain-containing protein</fullName>
    </recommendedName>
</protein>
<feature type="domain" description="YABBY protein C-terminal" evidence="1">
    <location>
        <begin position="26"/>
        <end position="76"/>
    </location>
</feature>
<dbReference type="Proteomes" id="UP000287651">
    <property type="component" value="Unassembled WGS sequence"/>
</dbReference>
<evidence type="ECO:0000313" key="3">
    <source>
        <dbReference type="Proteomes" id="UP000287651"/>
    </source>
</evidence>
<name>A0A427A1F4_ENSVE</name>
<gene>
    <name evidence="2" type="ORF">B296_00012614</name>
</gene>
<dbReference type="PANTHER" id="PTHR31675:SF30">
    <property type="entry name" value="AXIAL REGULATOR YABBY 2-RELATED"/>
    <property type="match status" value="1"/>
</dbReference>